<keyword evidence="3" id="KW-0378">Hydrolase</keyword>
<gene>
    <name evidence="5" type="ORF">FPE_LOCUS23623</name>
</gene>
<dbReference type="GO" id="GO:0005524">
    <property type="term" value="F:ATP binding"/>
    <property type="evidence" value="ECO:0007669"/>
    <property type="project" value="InterPro"/>
</dbReference>
<dbReference type="Gene3D" id="3.10.110.10">
    <property type="entry name" value="Ubiquitin Conjugating Enzyme"/>
    <property type="match status" value="1"/>
</dbReference>
<dbReference type="InterPro" id="IPR038718">
    <property type="entry name" value="SNF2-like_sf"/>
</dbReference>
<name>A0AAD1ZV61_9LAMI</name>
<dbReference type="EMBL" id="OU503049">
    <property type="protein sequence ID" value="CAI9776193.1"/>
    <property type="molecule type" value="Genomic_DNA"/>
</dbReference>
<dbReference type="InterPro" id="IPR027417">
    <property type="entry name" value="P-loop_NTPase"/>
</dbReference>
<evidence type="ECO:0000259" key="4">
    <source>
        <dbReference type="PROSITE" id="PS50127"/>
    </source>
</evidence>
<dbReference type="InterPro" id="IPR000330">
    <property type="entry name" value="SNF2_N"/>
</dbReference>
<evidence type="ECO:0000313" key="6">
    <source>
        <dbReference type="Proteomes" id="UP000834106"/>
    </source>
</evidence>
<dbReference type="Gene3D" id="3.40.50.10810">
    <property type="entry name" value="Tandem AAA-ATPase domain"/>
    <property type="match status" value="1"/>
</dbReference>
<evidence type="ECO:0000256" key="1">
    <source>
        <dbReference type="ARBA" id="ARBA00022679"/>
    </source>
</evidence>
<organism evidence="5 6">
    <name type="scientific">Fraxinus pennsylvanica</name>
    <dbReference type="NCBI Taxonomy" id="56036"/>
    <lineage>
        <taxon>Eukaryota</taxon>
        <taxon>Viridiplantae</taxon>
        <taxon>Streptophyta</taxon>
        <taxon>Embryophyta</taxon>
        <taxon>Tracheophyta</taxon>
        <taxon>Spermatophyta</taxon>
        <taxon>Magnoliopsida</taxon>
        <taxon>eudicotyledons</taxon>
        <taxon>Gunneridae</taxon>
        <taxon>Pentapetalae</taxon>
        <taxon>asterids</taxon>
        <taxon>lamiids</taxon>
        <taxon>Lamiales</taxon>
        <taxon>Oleaceae</taxon>
        <taxon>Oleeae</taxon>
        <taxon>Fraxinus</taxon>
    </lineage>
</organism>
<dbReference type="Pfam" id="PF00179">
    <property type="entry name" value="UQ_con"/>
    <property type="match status" value="1"/>
</dbReference>
<proteinExistence type="predicted"/>
<dbReference type="GO" id="GO:0016787">
    <property type="term" value="F:hydrolase activity"/>
    <property type="evidence" value="ECO:0007669"/>
    <property type="project" value="UniProtKB-KW"/>
</dbReference>
<dbReference type="PANTHER" id="PTHR46116">
    <property type="entry name" value="(E3-INDEPENDENT) E2 UBIQUITIN-CONJUGATING ENZYME"/>
    <property type="match status" value="1"/>
</dbReference>
<dbReference type="InterPro" id="IPR001650">
    <property type="entry name" value="Helicase_C-like"/>
</dbReference>
<keyword evidence="2" id="KW-0833">Ubl conjugation pathway</keyword>
<keyword evidence="1" id="KW-0808">Transferase</keyword>
<dbReference type="SMART" id="SM00212">
    <property type="entry name" value="UBCc"/>
    <property type="match status" value="1"/>
</dbReference>
<dbReference type="Pfam" id="PF00176">
    <property type="entry name" value="SNF2-rel_dom"/>
    <property type="match status" value="1"/>
</dbReference>
<dbReference type="CDD" id="cd18793">
    <property type="entry name" value="SF2_C_SNF"/>
    <property type="match status" value="1"/>
</dbReference>
<dbReference type="CDD" id="cd23837">
    <property type="entry name" value="UBCc_UBE2O"/>
    <property type="match status" value="1"/>
</dbReference>
<protein>
    <recommendedName>
        <fullName evidence="4">UBC core domain-containing protein</fullName>
    </recommendedName>
</protein>
<evidence type="ECO:0000256" key="2">
    <source>
        <dbReference type="ARBA" id="ARBA00022786"/>
    </source>
</evidence>
<dbReference type="SUPFAM" id="SSF52540">
    <property type="entry name" value="P-loop containing nucleoside triphosphate hydrolases"/>
    <property type="match status" value="1"/>
</dbReference>
<dbReference type="PANTHER" id="PTHR46116:SF19">
    <property type="entry name" value="UBIQUITIN-CONJUGATING ENZYME FAMILY PROTEIN"/>
    <property type="match status" value="1"/>
</dbReference>
<keyword evidence="6" id="KW-1185">Reference proteome</keyword>
<dbReference type="InterPro" id="IPR016135">
    <property type="entry name" value="UBQ-conjugating_enzyme/RWD"/>
</dbReference>
<dbReference type="SUPFAM" id="SSF54495">
    <property type="entry name" value="UBC-like"/>
    <property type="match status" value="1"/>
</dbReference>
<dbReference type="GO" id="GO:0061631">
    <property type="term" value="F:ubiquitin conjugating enzyme activity"/>
    <property type="evidence" value="ECO:0007669"/>
    <property type="project" value="TreeGrafter"/>
</dbReference>
<dbReference type="PROSITE" id="PS50127">
    <property type="entry name" value="UBC_2"/>
    <property type="match status" value="1"/>
</dbReference>
<evidence type="ECO:0000313" key="5">
    <source>
        <dbReference type="EMBL" id="CAI9776193.1"/>
    </source>
</evidence>
<dbReference type="InterPro" id="IPR049730">
    <property type="entry name" value="SNF2/RAD54-like_C"/>
</dbReference>
<sequence length="547" mass="63450">MASGSNSECATNVKFKHFDVVPEASDHYYRDSKLSYFSNADNSVYRKIMKEWRSLEKDLPESIYVQVYETRINLLRAVIIGAEGTPYHNGLFFFDICLPYDYPRQPPKVYYHAHGIRLNPNLYPNGKVCLSLLNTWSGSKKEMWTQNSTILQVLVSIQGLILNERPLFNEPFSVESNNTKNPVWIKQFVAYNEKVFILSCKTMIYTMRNPPKNFEIFVVEYFSKNANSILASVIAQQDQHLLVGLCSIKASSSFKSELKKMHSKLKKVFDIISEPNIKNSEKFEKIRASLPGRSTILASIIRLIQSSSTRFWSFSVSQPVSDNKSFTWSFSFDFSGKCNNEALKEELEEKRRAQVVAKLHAILRPFLLRRMKSDVEQMLPRKKEIIIYATLTAYQKNFQDHLINRTLENHLRETVDTGRGMKGKLNNLMIQLRKNCNHPDLLESAFDGSYFYPPVEQIVGQCGKFQLLDRLLAKLFERKHKVLIFSQWTKILDIMEYYFSEKGFEVCRIDGNVKLAERKRQVIAISLFHMEHLSIFCCCNLLGFVLQ</sequence>
<dbReference type="Proteomes" id="UP000834106">
    <property type="component" value="Chromosome 14"/>
</dbReference>
<feature type="domain" description="UBC core" evidence="4">
    <location>
        <begin position="43"/>
        <end position="204"/>
    </location>
</feature>
<evidence type="ECO:0000256" key="3">
    <source>
        <dbReference type="ARBA" id="ARBA00022801"/>
    </source>
</evidence>
<dbReference type="InterPro" id="IPR000608">
    <property type="entry name" value="UBC"/>
</dbReference>
<dbReference type="Gene3D" id="3.40.50.300">
    <property type="entry name" value="P-loop containing nucleotide triphosphate hydrolases"/>
    <property type="match status" value="1"/>
</dbReference>
<dbReference type="AlphaFoldDB" id="A0AAD1ZV61"/>
<accession>A0AAD1ZV61</accession>
<reference evidence="5" key="1">
    <citation type="submission" date="2023-05" db="EMBL/GenBank/DDBJ databases">
        <authorList>
            <person name="Huff M."/>
        </authorList>
    </citation>
    <scope>NUCLEOTIDE SEQUENCE</scope>
</reference>
<dbReference type="Pfam" id="PF00271">
    <property type="entry name" value="Helicase_C"/>
    <property type="match status" value="1"/>
</dbReference>